<accession>U6KR58</accession>
<reference evidence="1" key="1">
    <citation type="submission" date="2013-10" db="EMBL/GenBank/DDBJ databases">
        <title>Genomic analysis of the causative agents of coccidiosis in chickens.</title>
        <authorList>
            <person name="Reid A.J."/>
            <person name="Blake D."/>
            <person name="Billington K."/>
            <person name="Browne H."/>
            <person name="Dunn M."/>
            <person name="Hung S."/>
            <person name="Kawahara F."/>
            <person name="Miranda-Saavedra D."/>
            <person name="Mourier T."/>
            <person name="Nagra H."/>
            <person name="Otto T.D."/>
            <person name="Rawlings N."/>
            <person name="Sanchez A."/>
            <person name="Sanders M."/>
            <person name="Subramaniam C."/>
            <person name="Tay Y."/>
            <person name="Dear P."/>
            <person name="Doerig C."/>
            <person name="Gruber A."/>
            <person name="Parkinson J."/>
            <person name="Shirley M."/>
            <person name="Wan K.L."/>
            <person name="Berriman M."/>
            <person name="Tomley F."/>
            <person name="Pain A."/>
        </authorList>
    </citation>
    <scope>NUCLEOTIDE SEQUENCE [LARGE SCALE GENOMIC DNA]</scope>
    <source>
        <strain evidence="1">Houghton</strain>
    </source>
</reference>
<dbReference type="VEuPathDB" id="ToxoDB:ETH2_1221400"/>
<gene>
    <name evidence="1" type="ORF">ETH_00019310</name>
</gene>
<sequence length="110" mass="12820">MLQQQVLQQQVLQQQVLQQQVLQKQVLQQQMESVGPCWLSFVFRFLEKEAKTDICTVCKNFTFDELTADEEKSQNAKNEILERLKDAAAFYKVVITEAKIILRDPNAEED</sequence>
<reference evidence="1" key="2">
    <citation type="submission" date="2013-10" db="EMBL/GenBank/DDBJ databases">
        <authorList>
            <person name="Aslett M."/>
        </authorList>
    </citation>
    <scope>NUCLEOTIDE SEQUENCE [LARGE SCALE GENOMIC DNA]</scope>
    <source>
        <strain evidence="1">Houghton</strain>
    </source>
</reference>
<dbReference type="RefSeq" id="XP_013231176.1">
    <property type="nucleotide sequence ID" value="XM_013375722.1"/>
</dbReference>
<dbReference type="AlphaFoldDB" id="U6KR58"/>
<dbReference type="GeneID" id="25252991"/>
<dbReference type="OrthoDB" id="10474199at2759"/>
<evidence type="ECO:0000313" key="1">
    <source>
        <dbReference type="EMBL" id="CDJ40426.1"/>
    </source>
</evidence>
<organism evidence="1 2">
    <name type="scientific">Eimeria tenella</name>
    <name type="common">Coccidian parasite</name>
    <dbReference type="NCBI Taxonomy" id="5802"/>
    <lineage>
        <taxon>Eukaryota</taxon>
        <taxon>Sar</taxon>
        <taxon>Alveolata</taxon>
        <taxon>Apicomplexa</taxon>
        <taxon>Conoidasida</taxon>
        <taxon>Coccidia</taxon>
        <taxon>Eucoccidiorida</taxon>
        <taxon>Eimeriorina</taxon>
        <taxon>Eimeriidae</taxon>
        <taxon>Eimeria</taxon>
    </lineage>
</organism>
<name>U6KR58_EIMTE</name>
<dbReference type="VEuPathDB" id="ToxoDB:ETH_00019310"/>
<keyword evidence="2" id="KW-1185">Reference proteome</keyword>
<dbReference type="EMBL" id="HG675163">
    <property type="protein sequence ID" value="CDJ40426.1"/>
    <property type="molecule type" value="Genomic_DNA"/>
</dbReference>
<evidence type="ECO:0000313" key="2">
    <source>
        <dbReference type="Proteomes" id="UP000030747"/>
    </source>
</evidence>
<dbReference type="Proteomes" id="UP000030747">
    <property type="component" value="Unassembled WGS sequence"/>
</dbReference>
<protein>
    <submittedName>
        <fullName evidence="1">Uncharacterized protein</fullName>
    </submittedName>
</protein>
<proteinExistence type="predicted"/>